<feature type="region of interest" description="Disordered" evidence="1">
    <location>
        <begin position="23"/>
        <end position="43"/>
    </location>
</feature>
<accession>A0A2U1J6H8</accession>
<keyword evidence="2" id="KW-1133">Transmembrane helix</keyword>
<feature type="compositionally biased region" description="Polar residues" evidence="1">
    <location>
        <begin position="74"/>
        <end position="83"/>
    </location>
</feature>
<dbReference type="SUPFAM" id="SSF53474">
    <property type="entry name" value="alpha/beta-Hydrolases"/>
    <property type="match status" value="1"/>
</dbReference>
<proteinExistence type="predicted"/>
<dbReference type="InterPro" id="IPR029058">
    <property type="entry name" value="AB_hydrolase_fold"/>
</dbReference>
<sequence>MFLKIYFKFTNFDFFKTASSGPHNVDEHNPIASTSSFDNTNNKENQDIRKRITRMVTIQESDGSENKPLKNAKPRSSSVPNHTPFTVYKKIKRSASKIGSHKPVETYFSDSIIQKELLGKKGLKSKRRFWFLIGIILGICLPIIPVKQTAFSDKTFSEIHSYISSSINDMDFAQYSPQKLISEDTMTRLLSAIKFEQGDKKEIISEGMFEPARTLKKIEDLHPKYPVVMIPGIITSGLESWCTEGCFSSYFRKRVWGTMSMFKALLLDKNCWFKHMLLDEETGLDPPGIKLRVTKGLEAADYFMTGYWVWAKVIDNLSEIGYDNMLMHMASYDWRLTMDGLEKRDGYFTHLKAHIELSKKTTNQKSIVISHSMGSPVFSHFLKWVESPQGGGGGSSWVDEHIESWVNTAGAMLGTSKVMSGLLSGEAGELVQPVTGFLLEKYMSRSDRTRLFRNWGSVCSMIPKGGNLIWGNANSAPDDIEDPERSEYGSNGIFIRFVNKSSGEIDRNLTLEESISFLKESSHSNFIDRLEKNYNLGIFLSEKEFKDNADDHSTFSNPLTVQLPNAKNMKLYSIYGVGLAAERAYHYTKNINQDDKNPENITCLENGNEADSNNNITNGDLKKQSCKSYNGNETNGIKPVLKYIIDNQLSDEVTKVQTGVMYSTGDGTVNLVSLGLMGAKFWKTKLFNPHNVKIINREILNGPGTSFYPGFGDNVESSDHIGILGNHEFLKLILRIVSGNFTEEDKYYSRINEISERIKVDIE</sequence>
<evidence type="ECO:0000256" key="1">
    <source>
        <dbReference type="SAM" id="MobiDB-lite"/>
    </source>
</evidence>
<feature type="transmembrane region" description="Helical" evidence="2">
    <location>
        <begin position="129"/>
        <end position="146"/>
    </location>
</feature>
<feature type="region of interest" description="Disordered" evidence="1">
    <location>
        <begin position="57"/>
        <end position="83"/>
    </location>
</feature>
<name>A0A2U1J6H8_SMIAN</name>
<comment type="caution">
    <text evidence="3">The sequence shown here is derived from an EMBL/GenBank/DDBJ whole genome shotgun (WGS) entry which is preliminary data.</text>
</comment>
<evidence type="ECO:0000256" key="2">
    <source>
        <dbReference type="SAM" id="Phobius"/>
    </source>
</evidence>
<dbReference type="GO" id="GO:0008374">
    <property type="term" value="F:O-acyltransferase activity"/>
    <property type="evidence" value="ECO:0007669"/>
    <property type="project" value="InterPro"/>
</dbReference>
<reference evidence="3 4" key="1">
    <citation type="journal article" date="2018" name="MBio">
        <title>Comparative Genomics Reveals the Core Gene Toolbox for the Fungus-Insect Symbiosis.</title>
        <authorList>
            <person name="Wang Y."/>
            <person name="Stata M."/>
            <person name="Wang W."/>
            <person name="Stajich J.E."/>
            <person name="White M.M."/>
            <person name="Moncalvo J.M."/>
        </authorList>
    </citation>
    <scope>NUCLEOTIDE SEQUENCE [LARGE SCALE GENOMIC DNA]</scope>
    <source>
        <strain evidence="3 4">AUS-126-30</strain>
    </source>
</reference>
<dbReference type="Gene3D" id="3.40.50.1820">
    <property type="entry name" value="alpha/beta hydrolase"/>
    <property type="match status" value="1"/>
</dbReference>
<feature type="compositionally biased region" description="Polar residues" evidence="1">
    <location>
        <begin position="31"/>
        <end position="43"/>
    </location>
</feature>
<organism evidence="3 4">
    <name type="scientific">Smittium angustum</name>
    <dbReference type="NCBI Taxonomy" id="133377"/>
    <lineage>
        <taxon>Eukaryota</taxon>
        <taxon>Fungi</taxon>
        <taxon>Fungi incertae sedis</taxon>
        <taxon>Zoopagomycota</taxon>
        <taxon>Kickxellomycotina</taxon>
        <taxon>Harpellomycetes</taxon>
        <taxon>Harpellales</taxon>
        <taxon>Legeriomycetaceae</taxon>
        <taxon>Smittium</taxon>
    </lineage>
</organism>
<keyword evidence="4" id="KW-1185">Reference proteome</keyword>
<dbReference type="PANTHER" id="PTHR11440">
    <property type="entry name" value="LECITHIN-CHOLESTEROL ACYLTRANSFERASE-RELATED"/>
    <property type="match status" value="1"/>
</dbReference>
<gene>
    <name evidence="3" type="ORF">BB558_003262</name>
</gene>
<dbReference type="Pfam" id="PF02450">
    <property type="entry name" value="LCAT"/>
    <property type="match status" value="1"/>
</dbReference>
<dbReference type="Proteomes" id="UP000245591">
    <property type="component" value="Unassembled WGS sequence"/>
</dbReference>
<keyword evidence="2" id="KW-0812">Transmembrane</keyword>
<evidence type="ECO:0000313" key="4">
    <source>
        <dbReference type="Proteomes" id="UP000245591"/>
    </source>
</evidence>
<protein>
    <recommendedName>
        <fullName evidence="5">Phospholipid:diacylglycerol acyltransferase</fullName>
    </recommendedName>
</protein>
<evidence type="ECO:0000313" key="3">
    <source>
        <dbReference type="EMBL" id="PWA00686.1"/>
    </source>
</evidence>
<evidence type="ECO:0008006" key="5">
    <source>
        <dbReference type="Google" id="ProtNLM"/>
    </source>
</evidence>
<dbReference type="GO" id="GO:0006629">
    <property type="term" value="P:lipid metabolic process"/>
    <property type="evidence" value="ECO:0007669"/>
    <property type="project" value="InterPro"/>
</dbReference>
<keyword evidence="2" id="KW-0472">Membrane</keyword>
<dbReference type="EMBL" id="MBFU01000319">
    <property type="protein sequence ID" value="PWA00686.1"/>
    <property type="molecule type" value="Genomic_DNA"/>
</dbReference>
<dbReference type="InterPro" id="IPR003386">
    <property type="entry name" value="LACT/PDAT_acylTrfase"/>
</dbReference>
<dbReference type="AlphaFoldDB" id="A0A2U1J6H8"/>